<dbReference type="SUPFAM" id="SSF82171">
    <property type="entry name" value="DPP6 N-terminal domain-like"/>
    <property type="match status" value="1"/>
</dbReference>
<feature type="chain" id="PRO_5037962401" evidence="2">
    <location>
        <begin position="29"/>
        <end position="664"/>
    </location>
</feature>
<evidence type="ECO:0000259" key="3">
    <source>
        <dbReference type="Pfam" id="PF00326"/>
    </source>
</evidence>
<feature type="signal peptide" evidence="2">
    <location>
        <begin position="1"/>
        <end position="28"/>
    </location>
</feature>
<accession>A0A918KRN3</accession>
<evidence type="ECO:0000313" key="4">
    <source>
        <dbReference type="EMBL" id="GGX72008.1"/>
    </source>
</evidence>
<keyword evidence="5" id="KW-1185">Reference proteome</keyword>
<dbReference type="EMBL" id="BMYV01000002">
    <property type="protein sequence ID" value="GGX72008.1"/>
    <property type="molecule type" value="Genomic_DNA"/>
</dbReference>
<protein>
    <submittedName>
        <fullName evidence="4">Peptidase S9</fullName>
    </submittedName>
</protein>
<dbReference type="PANTHER" id="PTHR42776:SF27">
    <property type="entry name" value="DIPEPTIDYL PEPTIDASE FAMILY MEMBER 6"/>
    <property type="match status" value="1"/>
</dbReference>
<dbReference type="RefSeq" id="WP_189585929.1">
    <property type="nucleotide sequence ID" value="NZ_BMYV01000002.1"/>
</dbReference>
<dbReference type="PANTHER" id="PTHR42776">
    <property type="entry name" value="SERINE PEPTIDASE S9 FAMILY MEMBER"/>
    <property type="match status" value="1"/>
</dbReference>
<dbReference type="SUPFAM" id="SSF53474">
    <property type="entry name" value="alpha/beta-Hydrolases"/>
    <property type="match status" value="1"/>
</dbReference>
<feature type="domain" description="Peptidase S9 prolyl oligopeptidase catalytic" evidence="3">
    <location>
        <begin position="448"/>
        <end position="655"/>
    </location>
</feature>
<organism evidence="4 5">
    <name type="scientific">Litorimonas cladophorae</name>
    <dbReference type="NCBI Taxonomy" id="1220491"/>
    <lineage>
        <taxon>Bacteria</taxon>
        <taxon>Pseudomonadati</taxon>
        <taxon>Pseudomonadota</taxon>
        <taxon>Alphaproteobacteria</taxon>
        <taxon>Maricaulales</taxon>
        <taxon>Robiginitomaculaceae</taxon>
    </lineage>
</organism>
<dbReference type="InterPro" id="IPR029058">
    <property type="entry name" value="AB_hydrolase_fold"/>
</dbReference>
<dbReference type="GO" id="GO:0004252">
    <property type="term" value="F:serine-type endopeptidase activity"/>
    <property type="evidence" value="ECO:0007669"/>
    <property type="project" value="TreeGrafter"/>
</dbReference>
<dbReference type="Gene3D" id="3.40.50.1820">
    <property type="entry name" value="alpha/beta hydrolase"/>
    <property type="match status" value="1"/>
</dbReference>
<evidence type="ECO:0000313" key="5">
    <source>
        <dbReference type="Proteomes" id="UP000600865"/>
    </source>
</evidence>
<reference evidence="4 5" key="1">
    <citation type="journal article" date="2014" name="Int. J. Syst. Evol. Microbiol.">
        <title>Complete genome sequence of Corynebacterium casei LMG S-19264T (=DSM 44701T), isolated from a smear-ripened cheese.</title>
        <authorList>
            <consortium name="US DOE Joint Genome Institute (JGI-PGF)"/>
            <person name="Walter F."/>
            <person name="Albersmeier A."/>
            <person name="Kalinowski J."/>
            <person name="Ruckert C."/>
        </authorList>
    </citation>
    <scope>NUCLEOTIDE SEQUENCE [LARGE SCALE GENOMIC DNA]</scope>
    <source>
        <strain evidence="4 5">KCTC 23968</strain>
    </source>
</reference>
<keyword evidence="2" id="KW-0732">Signal</keyword>
<evidence type="ECO:0000256" key="2">
    <source>
        <dbReference type="SAM" id="SignalP"/>
    </source>
</evidence>
<dbReference type="AlphaFoldDB" id="A0A918KRN3"/>
<keyword evidence="1" id="KW-0378">Hydrolase</keyword>
<dbReference type="Pfam" id="PF00326">
    <property type="entry name" value="Peptidase_S9"/>
    <property type="match status" value="1"/>
</dbReference>
<dbReference type="Proteomes" id="UP000600865">
    <property type="component" value="Unassembled WGS sequence"/>
</dbReference>
<sequence>MKIGGLAGSLLLSLSCVVTAGFASAAHAAPPAKAFGELPVAFDADISPDGKRLAIILNLNGKYFVATRDTGSGSVALEGISLGQNAKPRYVKWVNNERYFVSFLKAEEIDGVPFSMGYIYTHDVEKEKGKILVNPRRYFNQFNNVIVNWLENDPENVLMSYPKPSSGRAGGTNIKRDEGQWPGIYKVNVSSGKDKLIQDDRPDVDYWMTDPSGEPRIGQGQDEGGNANLIAINPTTGKWEKADSFPGLEGDTPIYTVLKGGKEIVIGDYNGRDTRGLYIYDLEQKRRTRTVFHNEEFDASGVVISKDGGTVIGAKYVAEEEETELLGAYDTLLTEMRAKYPGFSVRFIDQTDDGQTIIFHLSAPYEPGGLFTYTRGQGEPQMIERIYRGLTSNDMGDVVSVKYTARDGQKIPAFVTLPPTITSSAQLKNIPFIVLPHGGPYGRDEKRFDYFAQFFASRGYGVMQMNFRGSAGYGKSFKEAGRNNWVVMQEDVEDATRYLLSKGYADPDRTCIAGWSYGGYAALMGAAKDNDGLYDCVIAMAALTDIDEAKKDMKDYKGGRAAAKTFFGDSLADREVAKANSPVNVADQIKVPVFLAHGDQDQNVRFDQFTKMRRSLQRAGVDGTYLAFEDEDHYLSNQANREAFFEGMEAFLLKVNGPSEYMKK</sequence>
<comment type="caution">
    <text evidence="4">The sequence shown here is derived from an EMBL/GenBank/DDBJ whole genome shotgun (WGS) entry which is preliminary data.</text>
</comment>
<gene>
    <name evidence="4" type="ORF">GCM10011309_22820</name>
</gene>
<name>A0A918KRN3_9PROT</name>
<dbReference type="GO" id="GO:0006508">
    <property type="term" value="P:proteolysis"/>
    <property type="evidence" value="ECO:0007669"/>
    <property type="project" value="InterPro"/>
</dbReference>
<proteinExistence type="predicted"/>
<dbReference type="PROSITE" id="PS51257">
    <property type="entry name" value="PROKAR_LIPOPROTEIN"/>
    <property type="match status" value="1"/>
</dbReference>
<dbReference type="InterPro" id="IPR001375">
    <property type="entry name" value="Peptidase_S9_cat"/>
</dbReference>
<evidence type="ECO:0000256" key="1">
    <source>
        <dbReference type="ARBA" id="ARBA00022801"/>
    </source>
</evidence>